<accession>A0A2M9Z8F3</accession>
<dbReference type="AlphaFoldDB" id="A0A2M9Z8F3"/>
<feature type="transmembrane region" description="Helical" evidence="1">
    <location>
        <begin position="248"/>
        <end position="273"/>
    </location>
</feature>
<proteinExistence type="predicted"/>
<evidence type="ECO:0000256" key="1">
    <source>
        <dbReference type="SAM" id="Phobius"/>
    </source>
</evidence>
<evidence type="ECO:0000313" key="2">
    <source>
        <dbReference type="EMBL" id="PJZ64696.1"/>
    </source>
</evidence>
<organism evidence="2 3">
    <name type="scientific">Leptospira wolffii</name>
    <dbReference type="NCBI Taxonomy" id="409998"/>
    <lineage>
        <taxon>Bacteria</taxon>
        <taxon>Pseudomonadati</taxon>
        <taxon>Spirochaetota</taxon>
        <taxon>Spirochaetia</taxon>
        <taxon>Leptospirales</taxon>
        <taxon>Leptospiraceae</taxon>
        <taxon>Leptospira</taxon>
    </lineage>
</organism>
<protein>
    <submittedName>
        <fullName evidence="2">Uncharacterized protein</fullName>
    </submittedName>
</protein>
<reference evidence="2 3" key="1">
    <citation type="submission" date="2017-07" db="EMBL/GenBank/DDBJ databases">
        <title>Leptospira spp. isolated from tropical soils.</title>
        <authorList>
            <person name="Thibeaux R."/>
            <person name="Iraola G."/>
            <person name="Ferres I."/>
            <person name="Bierque E."/>
            <person name="Girault D."/>
            <person name="Soupe-Gilbert M.-E."/>
            <person name="Picardeau M."/>
            <person name="Goarant C."/>
        </authorList>
    </citation>
    <scope>NUCLEOTIDE SEQUENCE [LARGE SCALE GENOMIC DNA]</scope>
    <source>
        <strain evidence="2 3">FH2-C-A2</strain>
    </source>
</reference>
<name>A0A2M9Z8F3_9LEPT</name>
<gene>
    <name evidence="2" type="ORF">CH371_16350</name>
</gene>
<dbReference type="EMBL" id="NPDT01000008">
    <property type="protein sequence ID" value="PJZ64696.1"/>
    <property type="molecule type" value="Genomic_DNA"/>
</dbReference>
<evidence type="ECO:0000313" key="3">
    <source>
        <dbReference type="Proteomes" id="UP000231912"/>
    </source>
</evidence>
<keyword evidence="1" id="KW-1133">Transmembrane helix</keyword>
<dbReference type="RefSeq" id="WP_100759847.1">
    <property type="nucleotide sequence ID" value="NZ_NPDT01000008.1"/>
</dbReference>
<comment type="caution">
    <text evidence="2">The sequence shown here is derived from an EMBL/GenBank/DDBJ whole genome shotgun (WGS) entry which is preliminary data.</text>
</comment>
<keyword evidence="1" id="KW-0472">Membrane</keyword>
<sequence length="274" mass="31065">MRRASFLFIFFFLSNCITSGFVTNYVSPKRSYGFSWIELSNAAWGTDGYLYVRAKVIVQTEEQAGQKMGEEERCYRSEKVYAYKPFLLEKPVPCESLTWMPRARTEIRNGLVVFPHYNFSLALPALGQNNAIFCETKDLPKAKPDRIFRMRKNPLAFVLHYPDDSYYGIDLSNSEKSSSANRIDPHLLEGTLAEALEFEYIDSPNAFSMLSVARDGAPFTSFLLKKPGKGMEIAKLNIYSDLKTKEEFHAGMALLIPFTLAMDVVLVALVILAK</sequence>
<keyword evidence="1" id="KW-0812">Transmembrane</keyword>
<dbReference type="Proteomes" id="UP000231912">
    <property type="component" value="Unassembled WGS sequence"/>
</dbReference>